<feature type="non-terminal residue" evidence="5">
    <location>
        <position position="1"/>
    </location>
</feature>
<dbReference type="RefSeq" id="WP_270006285.1">
    <property type="nucleotide sequence ID" value="NZ_JAPCID010000010.1"/>
</dbReference>
<dbReference type="Pfam" id="PF00196">
    <property type="entry name" value="GerE"/>
    <property type="match status" value="1"/>
</dbReference>
<feature type="domain" description="HTH luxR-type" evidence="4">
    <location>
        <begin position="113"/>
        <end position="178"/>
    </location>
</feature>
<gene>
    <name evidence="5" type="ORF">OJ962_08435</name>
</gene>
<dbReference type="InterPro" id="IPR016032">
    <property type="entry name" value="Sig_transdc_resp-reg_C-effctor"/>
</dbReference>
<evidence type="ECO:0000256" key="3">
    <source>
        <dbReference type="ARBA" id="ARBA00023163"/>
    </source>
</evidence>
<protein>
    <submittedName>
        <fullName evidence="5">Helix-turn-helix transcriptional regulator</fullName>
    </submittedName>
</protein>
<evidence type="ECO:0000313" key="5">
    <source>
        <dbReference type="EMBL" id="MDA0137519.1"/>
    </source>
</evidence>
<dbReference type="PRINTS" id="PR00038">
    <property type="entry name" value="HTHLUXR"/>
</dbReference>
<accession>A0ABT4RG74</accession>
<sequence>PARPPHVAVAEAERLGAPAQIAAALHARALAEPDAARRIGMCRRGLAVQPGGLEGVRLRLELGAALAYVGRRVDAREALRPALAAADALGAVPLSQRARRELVATGLRPRQAATEGTAALTPRQRQICELAAVGKGNRVIAQELFLSIKTVETHLAAGYRKLGVNTRADLAAELAAAA</sequence>
<dbReference type="EMBL" id="JAPCID010000010">
    <property type="protein sequence ID" value="MDA0137519.1"/>
    <property type="molecule type" value="Genomic_DNA"/>
</dbReference>
<dbReference type="PROSITE" id="PS50043">
    <property type="entry name" value="HTH_LUXR_2"/>
    <property type="match status" value="1"/>
</dbReference>
<dbReference type="Gene3D" id="1.10.10.10">
    <property type="entry name" value="Winged helix-like DNA-binding domain superfamily/Winged helix DNA-binding domain"/>
    <property type="match status" value="1"/>
</dbReference>
<name>A0ABT4RG74_9ACTN</name>
<dbReference type="PANTHER" id="PTHR44688:SF16">
    <property type="entry name" value="DNA-BINDING TRANSCRIPTIONAL ACTIVATOR DEVR_DOSR"/>
    <property type="match status" value="1"/>
</dbReference>
<evidence type="ECO:0000256" key="1">
    <source>
        <dbReference type="ARBA" id="ARBA00023015"/>
    </source>
</evidence>
<evidence type="ECO:0000256" key="2">
    <source>
        <dbReference type="ARBA" id="ARBA00023125"/>
    </source>
</evidence>
<keyword evidence="6" id="KW-1185">Reference proteome</keyword>
<keyword evidence="1" id="KW-0805">Transcription regulation</keyword>
<dbReference type="SUPFAM" id="SSF46894">
    <property type="entry name" value="C-terminal effector domain of the bipartite response regulators"/>
    <property type="match status" value="1"/>
</dbReference>
<reference evidence="5" key="1">
    <citation type="submission" date="2022-10" db="EMBL/GenBank/DDBJ databases">
        <title>The WGS of Solirubrobacter sp. CPCC 204708.</title>
        <authorList>
            <person name="Jiang Z."/>
        </authorList>
    </citation>
    <scope>NUCLEOTIDE SEQUENCE</scope>
    <source>
        <strain evidence="5">CPCC 204708</strain>
    </source>
</reference>
<organism evidence="5 6">
    <name type="scientific">Solirubrobacter deserti</name>
    <dbReference type="NCBI Taxonomy" id="2282478"/>
    <lineage>
        <taxon>Bacteria</taxon>
        <taxon>Bacillati</taxon>
        <taxon>Actinomycetota</taxon>
        <taxon>Thermoleophilia</taxon>
        <taxon>Solirubrobacterales</taxon>
        <taxon>Solirubrobacteraceae</taxon>
        <taxon>Solirubrobacter</taxon>
    </lineage>
</organism>
<dbReference type="PANTHER" id="PTHR44688">
    <property type="entry name" value="DNA-BINDING TRANSCRIPTIONAL ACTIVATOR DEVR_DOSR"/>
    <property type="match status" value="1"/>
</dbReference>
<comment type="caution">
    <text evidence="5">The sequence shown here is derived from an EMBL/GenBank/DDBJ whole genome shotgun (WGS) entry which is preliminary data.</text>
</comment>
<dbReference type="Proteomes" id="UP001147700">
    <property type="component" value="Unassembled WGS sequence"/>
</dbReference>
<evidence type="ECO:0000313" key="6">
    <source>
        <dbReference type="Proteomes" id="UP001147700"/>
    </source>
</evidence>
<proteinExistence type="predicted"/>
<dbReference type="InterPro" id="IPR000792">
    <property type="entry name" value="Tscrpt_reg_LuxR_C"/>
</dbReference>
<keyword evidence="2" id="KW-0238">DNA-binding</keyword>
<evidence type="ECO:0000259" key="4">
    <source>
        <dbReference type="PROSITE" id="PS50043"/>
    </source>
</evidence>
<dbReference type="CDD" id="cd06170">
    <property type="entry name" value="LuxR_C_like"/>
    <property type="match status" value="1"/>
</dbReference>
<dbReference type="InterPro" id="IPR036388">
    <property type="entry name" value="WH-like_DNA-bd_sf"/>
</dbReference>
<dbReference type="SMART" id="SM00421">
    <property type="entry name" value="HTH_LUXR"/>
    <property type="match status" value="1"/>
</dbReference>
<keyword evidence="3" id="KW-0804">Transcription</keyword>